<evidence type="ECO:0000313" key="3">
    <source>
        <dbReference type="Proteomes" id="UP000187203"/>
    </source>
</evidence>
<keyword evidence="1" id="KW-1133">Transmembrane helix</keyword>
<evidence type="ECO:0000313" key="2">
    <source>
        <dbReference type="EMBL" id="OMP07872.1"/>
    </source>
</evidence>
<evidence type="ECO:0000256" key="1">
    <source>
        <dbReference type="SAM" id="Phobius"/>
    </source>
</evidence>
<dbReference type="OrthoDB" id="269405at2759"/>
<keyword evidence="1" id="KW-0472">Membrane</keyword>
<protein>
    <submittedName>
        <fullName evidence="2">N-alpha-acetyltransferase 35, NatC auxiliary subunit-like protein</fullName>
    </submittedName>
</protein>
<name>A0A1R3KLB1_9ROSI</name>
<dbReference type="AlphaFoldDB" id="A0A1R3KLB1"/>
<sequence>MPFSKQSLAVLGVKFTRSWVEKQQRGRNTRALNFGRGGSRTTIFGSSIFHRTVVCICLTLLLLLLPRYYSIDEAIENGAAPILISLDLDSAIDAQCTIDVMDHPSSSL</sequence>
<keyword evidence="3" id="KW-1185">Reference proteome</keyword>
<organism evidence="2 3">
    <name type="scientific">Corchorus olitorius</name>
    <dbReference type="NCBI Taxonomy" id="93759"/>
    <lineage>
        <taxon>Eukaryota</taxon>
        <taxon>Viridiplantae</taxon>
        <taxon>Streptophyta</taxon>
        <taxon>Embryophyta</taxon>
        <taxon>Tracheophyta</taxon>
        <taxon>Spermatophyta</taxon>
        <taxon>Magnoliopsida</taxon>
        <taxon>eudicotyledons</taxon>
        <taxon>Gunneridae</taxon>
        <taxon>Pentapetalae</taxon>
        <taxon>rosids</taxon>
        <taxon>malvids</taxon>
        <taxon>Malvales</taxon>
        <taxon>Malvaceae</taxon>
        <taxon>Grewioideae</taxon>
        <taxon>Apeibeae</taxon>
        <taxon>Corchorus</taxon>
    </lineage>
</organism>
<reference evidence="3" key="1">
    <citation type="submission" date="2013-09" db="EMBL/GenBank/DDBJ databases">
        <title>Corchorus olitorius genome sequencing.</title>
        <authorList>
            <person name="Alam M."/>
            <person name="Haque M.S."/>
            <person name="Islam M.S."/>
            <person name="Emdad E.M."/>
            <person name="Islam M.M."/>
            <person name="Ahmed B."/>
            <person name="Halim A."/>
            <person name="Hossen Q.M.M."/>
            <person name="Hossain M.Z."/>
            <person name="Ahmed R."/>
            <person name="Khan M.M."/>
            <person name="Islam R."/>
            <person name="Rashid M.M."/>
            <person name="Khan S.A."/>
            <person name="Rahman M.S."/>
            <person name="Alam M."/>
            <person name="Yahiya A.S."/>
            <person name="Khan M.S."/>
            <person name="Azam M.S."/>
            <person name="Haque T."/>
            <person name="Lashkar M.Z.H."/>
            <person name="Akhand A.I."/>
            <person name="Morshed G."/>
            <person name="Roy S."/>
            <person name="Uddin K.S."/>
            <person name="Rabeya T."/>
            <person name="Hossain A.S."/>
            <person name="Chowdhury A."/>
            <person name="Snigdha A.R."/>
            <person name="Mortoza M.S."/>
            <person name="Matin S.A."/>
            <person name="Hoque S.M.E."/>
            <person name="Islam M.K."/>
            <person name="Roy D.K."/>
            <person name="Haider R."/>
            <person name="Moosa M.M."/>
            <person name="Elias S.M."/>
            <person name="Hasan A.M."/>
            <person name="Jahan S."/>
            <person name="Shafiuddin M."/>
            <person name="Mahmood N."/>
            <person name="Shommy N.S."/>
        </authorList>
    </citation>
    <scope>NUCLEOTIDE SEQUENCE [LARGE SCALE GENOMIC DNA]</scope>
    <source>
        <strain evidence="3">cv. O-4</strain>
    </source>
</reference>
<accession>A0A1R3KLB1</accession>
<keyword evidence="1" id="KW-0812">Transmembrane</keyword>
<gene>
    <name evidence="2" type="ORF">COLO4_06980</name>
</gene>
<feature type="transmembrane region" description="Helical" evidence="1">
    <location>
        <begin position="48"/>
        <end position="65"/>
    </location>
</feature>
<dbReference type="EMBL" id="AWUE01013016">
    <property type="protein sequence ID" value="OMP07872.1"/>
    <property type="molecule type" value="Genomic_DNA"/>
</dbReference>
<comment type="caution">
    <text evidence="2">The sequence shown here is derived from an EMBL/GenBank/DDBJ whole genome shotgun (WGS) entry which is preliminary data.</text>
</comment>
<dbReference type="Proteomes" id="UP000187203">
    <property type="component" value="Unassembled WGS sequence"/>
</dbReference>
<proteinExistence type="predicted"/>